<evidence type="ECO:0000256" key="3">
    <source>
        <dbReference type="PROSITE-ProRule" id="PRU00221"/>
    </source>
</evidence>
<dbReference type="InterPro" id="IPR001680">
    <property type="entry name" value="WD40_rpt"/>
</dbReference>
<gene>
    <name evidence="4" type="ORF">K443DRAFT_4293</name>
</gene>
<accession>A0A0C9XIU0</accession>
<dbReference type="InterPro" id="IPR015943">
    <property type="entry name" value="WD40/YVTN_repeat-like_dom_sf"/>
</dbReference>
<dbReference type="PANTHER" id="PTHR19848:SF6">
    <property type="entry name" value="E3 UBIQUITIN-PROTEIN LIGASE TRAF7"/>
    <property type="match status" value="1"/>
</dbReference>
<reference evidence="4 5" key="1">
    <citation type="submission" date="2014-04" db="EMBL/GenBank/DDBJ databases">
        <authorList>
            <consortium name="DOE Joint Genome Institute"/>
            <person name="Kuo A."/>
            <person name="Kohler A."/>
            <person name="Nagy L.G."/>
            <person name="Floudas D."/>
            <person name="Copeland A."/>
            <person name="Barry K.W."/>
            <person name="Cichocki N."/>
            <person name="Veneault-Fourrey C."/>
            <person name="LaButti K."/>
            <person name="Lindquist E.A."/>
            <person name="Lipzen A."/>
            <person name="Lundell T."/>
            <person name="Morin E."/>
            <person name="Murat C."/>
            <person name="Sun H."/>
            <person name="Tunlid A."/>
            <person name="Henrissat B."/>
            <person name="Grigoriev I.V."/>
            <person name="Hibbett D.S."/>
            <person name="Martin F."/>
            <person name="Nordberg H.P."/>
            <person name="Cantor M.N."/>
            <person name="Hua S.X."/>
        </authorList>
    </citation>
    <scope>NUCLEOTIDE SEQUENCE [LARGE SCALE GENOMIC DNA]</scope>
    <source>
        <strain evidence="4 5">LaAM-08-1</strain>
    </source>
</reference>
<evidence type="ECO:0000256" key="1">
    <source>
        <dbReference type="ARBA" id="ARBA00022574"/>
    </source>
</evidence>
<dbReference type="SMART" id="SM00320">
    <property type="entry name" value="WD40"/>
    <property type="match status" value="3"/>
</dbReference>
<dbReference type="PROSITE" id="PS50082">
    <property type="entry name" value="WD_REPEATS_2"/>
    <property type="match status" value="1"/>
</dbReference>
<evidence type="ECO:0008006" key="6">
    <source>
        <dbReference type="Google" id="ProtNLM"/>
    </source>
</evidence>
<dbReference type="GO" id="GO:0005730">
    <property type="term" value="C:nucleolus"/>
    <property type="evidence" value="ECO:0007669"/>
    <property type="project" value="TreeGrafter"/>
</dbReference>
<dbReference type="OrthoDB" id="3238562at2759"/>
<evidence type="ECO:0000256" key="2">
    <source>
        <dbReference type="ARBA" id="ARBA00022737"/>
    </source>
</evidence>
<dbReference type="PANTHER" id="PTHR19848">
    <property type="entry name" value="WD40 REPEAT PROTEIN"/>
    <property type="match status" value="1"/>
</dbReference>
<reference evidence="5" key="2">
    <citation type="submission" date="2015-01" db="EMBL/GenBank/DDBJ databases">
        <title>Evolutionary Origins and Diversification of the Mycorrhizal Mutualists.</title>
        <authorList>
            <consortium name="DOE Joint Genome Institute"/>
            <consortium name="Mycorrhizal Genomics Consortium"/>
            <person name="Kohler A."/>
            <person name="Kuo A."/>
            <person name="Nagy L.G."/>
            <person name="Floudas D."/>
            <person name="Copeland A."/>
            <person name="Barry K.W."/>
            <person name="Cichocki N."/>
            <person name="Veneault-Fourrey C."/>
            <person name="LaButti K."/>
            <person name="Lindquist E.A."/>
            <person name="Lipzen A."/>
            <person name="Lundell T."/>
            <person name="Morin E."/>
            <person name="Murat C."/>
            <person name="Riley R."/>
            <person name="Ohm R."/>
            <person name="Sun H."/>
            <person name="Tunlid A."/>
            <person name="Henrissat B."/>
            <person name="Grigoriev I.V."/>
            <person name="Hibbett D.S."/>
            <person name="Martin F."/>
        </authorList>
    </citation>
    <scope>NUCLEOTIDE SEQUENCE [LARGE SCALE GENOMIC DNA]</scope>
    <source>
        <strain evidence="5">LaAM-08-1</strain>
    </source>
</reference>
<dbReference type="InterPro" id="IPR036322">
    <property type="entry name" value="WD40_repeat_dom_sf"/>
</dbReference>
<keyword evidence="1 3" id="KW-0853">WD repeat</keyword>
<dbReference type="HOGENOM" id="CLU_799422_0_0_1"/>
<proteinExistence type="predicted"/>
<dbReference type="AlphaFoldDB" id="A0A0C9XIU0"/>
<evidence type="ECO:0000313" key="4">
    <source>
        <dbReference type="EMBL" id="KIK04941.1"/>
    </source>
</evidence>
<keyword evidence="5" id="KW-1185">Reference proteome</keyword>
<protein>
    <recommendedName>
        <fullName evidence="6">Anaphase-promoting complex subunit 4 WD40 domain-containing protein</fullName>
    </recommendedName>
</protein>
<keyword evidence="2" id="KW-0677">Repeat</keyword>
<dbReference type="Gene3D" id="2.130.10.10">
    <property type="entry name" value="YVTN repeat-like/Quinoprotein amine dehydrogenase"/>
    <property type="match status" value="1"/>
</dbReference>
<dbReference type="PROSITE" id="PS50294">
    <property type="entry name" value="WD_REPEATS_REGION"/>
    <property type="match status" value="1"/>
</dbReference>
<dbReference type="Pfam" id="PF00400">
    <property type="entry name" value="WD40"/>
    <property type="match status" value="1"/>
</dbReference>
<dbReference type="EMBL" id="KN838565">
    <property type="protein sequence ID" value="KIK04941.1"/>
    <property type="molecule type" value="Genomic_DNA"/>
</dbReference>
<dbReference type="SUPFAM" id="SSF50978">
    <property type="entry name" value="WD40 repeat-like"/>
    <property type="match status" value="1"/>
</dbReference>
<dbReference type="STRING" id="1095629.A0A0C9XIU0"/>
<name>A0A0C9XIU0_9AGAR</name>
<sequence>MAHYKHILTIHPEAGKINILSFSPTKRLLASGSSGGLVQIWDLKSRGSTKELQLRSAVLSLAWDASSGRLFIGCKNGTILSLDPSTQRGLSVIRVSDRNVGSGTARTFPVDALAINCAGKVAHTAGRHVLFYHLSSHQFPVSIKALPGPIDLDYGSDFQAWIRAQSLHYIDDNKLAVCYGKLNCIVTWDLTNQQMLWRSTPIFGIFSINKKGDRIVVPDAHSGVHVIPLAENKSSFVLRYYPDPSANGINFGVAFTSNNVLVASGHRGRIVIWSVFNRRITQVLNHPDHWFRAFAAKDDDGISYIAAATGGSSEIMVFAAPYVYRQRKLVPTDENHAKIMVNQIVFL</sequence>
<evidence type="ECO:0000313" key="5">
    <source>
        <dbReference type="Proteomes" id="UP000054477"/>
    </source>
</evidence>
<dbReference type="Proteomes" id="UP000054477">
    <property type="component" value="Unassembled WGS sequence"/>
</dbReference>
<organism evidence="4 5">
    <name type="scientific">Laccaria amethystina LaAM-08-1</name>
    <dbReference type="NCBI Taxonomy" id="1095629"/>
    <lineage>
        <taxon>Eukaryota</taxon>
        <taxon>Fungi</taxon>
        <taxon>Dikarya</taxon>
        <taxon>Basidiomycota</taxon>
        <taxon>Agaricomycotina</taxon>
        <taxon>Agaricomycetes</taxon>
        <taxon>Agaricomycetidae</taxon>
        <taxon>Agaricales</taxon>
        <taxon>Agaricineae</taxon>
        <taxon>Hydnangiaceae</taxon>
        <taxon>Laccaria</taxon>
    </lineage>
</organism>
<dbReference type="GO" id="GO:0000027">
    <property type="term" value="P:ribosomal large subunit assembly"/>
    <property type="evidence" value="ECO:0007669"/>
    <property type="project" value="TreeGrafter"/>
</dbReference>
<feature type="repeat" description="WD" evidence="3">
    <location>
        <begin position="10"/>
        <end position="51"/>
    </location>
</feature>